<reference evidence="2" key="1">
    <citation type="submission" date="2023-01" db="EMBL/GenBank/DDBJ databases">
        <authorList>
            <person name="Piombo E."/>
        </authorList>
    </citation>
    <scope>NUCLEOTIDE SEQUENCE</scope>
</reference>
<name>A0AA35PVX6_9HYPO</name>
<proteinExistence type="predicted"/>
<evidence type="ECO:0000256" key="1">
    <source>
        <dbReference type="SAM" id="MobiDB-lite"/>
    </source>
</evidence>
<accession>A0AA35PVX6</accession>
<evidence type="ECO:0000313" key="2">
    <source>
        <dbReference type="EMBL" id="CAI6014758.1"/>
    </source>
</evidence>
<feature type="compositionally biased region" description="Polar residues" evidence="1">
    <location>
        <begin position="27"/>
        <end position="43"/>
    </location>
</feature>
<dbReference type="Proteomes" id="UP001160390">
    <property type="component" value="Unassembled WGS sequence"/>
</dbReference>
<sequence length="180" mass="18997">GAEKEIMLDGGGSSLKLSRGVPIIGTSRSPCCPQNLSSPNLLSRQGPHESIYISSDDGGTFDADEGASSNGYQDIDDSRSDDTLTTVDAIIASIKKSSPVFFLSSILDSGAGRSSQGDATGPDTIPSCTPTRDHVSQQFRIEPPSSERHGIGFDVVPPGNSKESTPFCRVIPVWPRLLDC</sequence>
<protein>
    <submittedName>
        <fullName evidence="2">Uncharacterized protein</fullName>
    </submittedName>
</protein>
<comment type="caution">
    <text evidence="2">The sequence shown here is derived from an EMBL/GenBank/DDBJ whole genome shotgun (WGS) entry which is preliminary data.</text>
</comment>
<gene>
    <name evidence="2" type="ORF">CCHLO57077_00019593</name>
</gene>
<feature type="non-terminal residue" evidence="2">
    <location>
        <position position="1"/>
    </location>
</feature>
<feature type="region of interest" description="Disordered" evidence="1">
    <location>
        <begin position="27"/>
        <end position="81"/>
    </location>
</feature>
<dbReference type="EMBL" id="CABFNP030000432">
    <property type="protein sequence ID" value="CAI6014758.1"/>
    <property type="molecule type" value="Genomic_DNA"/>
</dbReference>
<keyword evidence="3" id="KW-1185">Reference proteome</keyword>
<organism evidence="2 3">
    <name type="scientific">Clonostachys chloroleuca</name>
    <dbReference type="NCBI Taxonomy" id="1926264"/>
    <lineage>
        <taxon>Eukaryota</taxon>
        <taxon>Fungi</taxon>
        <taxon>Dikarya</taxon>
        <taxon>Ascomycota</taxon>
        <taxon>Pezizomycotina</taxon>
        <taxon>Sordariomycetes</taxon>
        <taxon>Hypocreomycetidae</taxon>
        <taxon>Hypocreales</taxon>
        <taxon>Bionectriaceae</taxon>
        <taxon>Clonostachys</taxon>
    </lineage>
</organism>
<dbReference type="AlphaFoldDB" id="A0AA35PVX6"/>
<evidence type="ECO:0000313" key="3">
    <source>
        <dbReference type="Proteomes" id="UP001160390"/>
    </source>
</evidence>